<name>A0A9R1UY41_LACSA</name>
<feature type="domain" description="Reverse transcriptase Ty1/copia-type" evidence="1">
    <location>
        <begin position="20"/>
        <end position="112"/>
    </location>
</feature>
<gene>
    <name evidence="2" type="ORF">LSAT_V11C700361780</name>
</gene>
<reference evidence="2 3" key="1">
    <citation type="journal article" date="2017" name="Nat. Commun.">
        <title>Genome assembly with in vitro proximity ligation data and whole-genome triplication in lettuce.</title>
        <authorList>
            <person name="Reyes-Chin-Wo S."/>
            <person name="Wang Z."/>
            <person name="Yang X."/>
            <person name="Kozik A."/>
            <person name="Arikit S."/>
            <person name="Song C."/>
            <person name="Xia L."/>
            <person name="Froenicke L."/>
            <person name="Lavelle D.O."/>
            <person name="Truco M.J."/>
            <person name="Xia R."/>
            <person name="Zhu S."/>
            <person name="Xu C."/>
            <person name="Xu H."/>
            <person name="Xu X."/>
            <person name="Cox K."/>
            <person name="Korf I."/>
            <person name="Meyers B.C."/>
            <person name="Michelmore R.W."/>
        </authorList>
    </citation>
    <scope>NUCLEOTIDE SEQUENCE [LARGE SCALE GENOMIC DNA]</scope>
    <source>
        <strain evidence="3">cv. Salinas</strain>
        <tissue evidence="2">Seedlings</tissue>
    </source>
</reference>
<dbReference type="Pfam" id="PF07727">
    <property type="entry name" value="RVT_2"/>
    <property type="match status" value="1"/>
</dbReference>
<evidence type="ECO:0000313" key="3">
    <source>
        <dbReference type="Proteomes" id="UP000235145"/>
    </source>
</evidence>
<dbReference type="Proteomes" id="UP000235145">
    <property type="component" value="Unassembled WGS sequence"/>
</dbReference>
<accession>A0A9R1UY41</accession>
<dbReference type="EMBL" id="NBSK02000007">
    <property type="protein sequence ID" value="KAJ0194831.1"/>
    <property type="molecule type" value="Genomic_DNA"/>
</dbReference>
<dbReference type="PANTHER" id="PTHR11439:SF501">
    <property type="entry name" value="RNA-DIRECTED DNA POLYMERASE"/>
    <property type="match status" value="1"/>
</dbReference>
<dbReference type="AlphaFoldDB" id="A0A9R1UY41"/>
<organism evidence="2 3">
    <name type="scientific">Lactuca sativa</name>
    <name type="common">Garden lettuce</name>
    <dbReference type="NCBI Taxonomy" id="4236"/>
    <lineage>
        <taxon>Eukaryota</taxon>
        <taxon>Viridiplantae</taxon>
        <taxon>Streptophyta</taxon>
        <taxon>Embryophyta</taxon>
        <taxon>Tracheophyta</taxon>
        <taxon>Spermatophyta</taxon>
        <taxon>Magnoliopsida</taxon>
        <taxon>eudicotyledons</taxon>
        <taxon>Gunneridae</taxon>
        <taxon>Pentapetalae</taxon>
        <taxon>asterids</taxon>
        <taxon>campanulids</taxon>
        <taxon>Asterales</taxon>
        <taxon>Asteraceae</taxon>
        <taxon>Cichorioideae</taxon>
        <taxon>Cichorieae</taxon>
        <taxon>Lactucinae</taxon>
        <taxon>Lactuca</taxon>
    </lineage>
</organism>
<comment type="caution">
    <text evidence="2">The sequence shown here is derived from an EMBL/GenBank/DDBJ whole genome shotgun (WGS) entry which is preliminary data.</text>
</comment>
<evidence type="ECO:0000259" key="1">
    <source>
        <dbReference type="Pfam" id="PF07727"/>
    </source>
</evidence>
<keyword evidence="3" id="KW-1185">Reference proteome</keyword>
<evidence type="ECO:0000313" key="2">
    <source>
        <dbReference type="EMBL" id="KAJ0194831.1"/>
    </source>
</evidence>
<protein>
    <recommendedName>
        <fullName evidence="1">Reverse transcriptase Ty1/copia-type domain-containing protein</fullName>
    </recommendedName>
</protein>
<dbReference type="SUPFAM" id="SSF56672">
    <property type="entry name" value="DNA/RNA polymerases"/>
    <property type="match status" value="1"/>
</dbReference>
<dbReference type="PANTHER" id="PTHR11439">
    <property type="entry name" value="GAG-POL-RELATED RETROTRANSPOSON"/>
    <property type="match status" value="1"/>
</dbReference>
<sequence>MKHPPDSFVSSPSLVCKLKKSLYRKTINSIVIVAVYVDDILVTVGNNLDEITSLKTYLDSIFKIKDMGFLHYFLGLEFDKTNDGMVIHQHKFIMELLEMYSMNNSKPVSMPLPTKITLLPTMSNPLSDPTLYRQLIGKLNFLLHNAIFHLSQFNQSPCQAHYDAALHVLQYFQGTTTKDWTTCPITRRSVSGFFILFGDNPISWKSKKQTTISLSSAKAKYRSISRVCTELAWLSQLLIELEVPNVTPIPLNKEPCFP</sequence>
<proteinExistence type="predicted"/>
<dbReference type="CDD" id="cd09272">
    <property type="entry name" value="RNase_HI_RT_Ty1"/>
    <property type="match status" value="1"/>
</dbReference>
<dbReference type="InterPro" id="IPR013103">
    <property type="entry name" value="RVT_2"/>
</dbReference>
<dbReference type="InterPro" id="IPR043502">
    <property type="entry name" value="DNA/RNA_pol_sf"/>
</dbReference>